<dbReference type="InterPro" id="IPR036770">
    <property type="entry name" value="Ankyrin_rpt-contain_sf"/>
</dbReference>
<keyword evidence="2" id="KW-0040">ANK repeat</keyword>
<dbReference type="Proteomes" id="UP000037482">
    <property type="component" value="Unassembled WGS sequence"/>
</dbReference>
<comment type="caution">
    <text evidence="3">The sequence shown here is derived from an EMBL/GenBank/DDBJ whole genome shotgun (WGS) entry which is preliminary data.</text>
</comment>
<dbReference type="SUPFAM" id="SSF48403">
    <property type="entry name" value="Ankyrin repeat"/>
    <property type="match status" value="1"/>
</dbReference>
<name>A0A656VI60_SERMA</name>
<dbReference type="PANTHER" id="PTHR24134">
    <property type="entry name" value="ANKYRIN REPEAT-CONTAINING PROTEIN DDB_G0279043"/>
    <property type="match status" value="1"/>
</dbReference>
<organism evidence="3 4">
    <name type="scientific">Serratia marcescens</name>
    <dbReference type="NCBI Taxonomy" id="615"/>
    <lineage>
        <taxon>Bacteria</taxon>
        <taxon>Pseudomonadati</taxon>
        <taxon>Pseudomonadota</taxon>
        <taxon>Gammaproteobacteria</taxon>
        <taxon>Enterobacterales</taxon>
        <taxon>Yersiniaceae</taxon>
        <taxon>Serratia</taxon>
    </lineage>
</organism>
<evidence type="ECO:0000256" key="1">
    <source>
        <dbReference type="ARBA" id="ARBA00022737"/>
    </source>
</evidence>
<sequence length="257" mass="28748">MKKLILIITMVVSTLIMQGCEKGMDLQPQDYFDGQQLDIAKAIYDGDRPQLDKQLSSVNKEILNRPAKEEMTLLFWAINNAIYDKTTPERLKIITDLVKAGADPLQPQPNTPGSPAEFVMKADKGIWIQAMLEGGLSPNARDKVHNQPIIFNSIFAKNTETLEVMLEHGADINIRNSLGDTLLIDALDYHSYDHVILLLEKGADSDIRGNSGWTMGNQLQRLINRSQDDSEAKASLERIRDELIKRGGKWPPAPVSQ</sequence>
<dbReference type="RefSeq" id="WP_049295315.1">
    <property type="nucleotide sequence ID" value="NZ_LFJS01000012.1"/>
</dbReference>
<accession>A0A656VI60</accession>
<dbReference type="SMART" id="SM00248">
    <property type="entry name" value="ANK"/>
    <property type="match status" value="3"/>
</dbReference>
<dbReference type="Gene3D" id="1.25.40.20">
    <property type="entry name" value="Ankyrin repeat-containing domain"/>
    <property type="match status" value="1"/>
</dbReference>
<evidence type="ECO:0000313" key="3">
    <source>
        <dbReference type="EMBL" id="KMU51513.1"/>
    </source>
</evidence>
<evidence type="ECO:0000256" key="2">
    <source>
        <dbReference type="ARBA" id="ARBA00023043"/>
    </source>
</evidence>
<dbReference type="Pfam" id="PF12796">
    <property type="entry name" value="Ank_2"/>
    <property type="match status" value="1"/>
</dbReference>
<keyword evidence="1" id="KW-0677">Repeat</keyword>
<reference evidence="3 4" key="1">
    <citation type="submission" date="2015-06" db="EMBL/GenBank/DDBJ databases">
        <title>Draft Genome of Serratia marcescens Strain AH0650_Sm1.</title>
        <authorList>
            <person name="Wan Y."/>
            <person name="Gorrie C."/>
            <person name="Holt K."/>
        </authorList>
    </citation>
    <scope>NUCLEOTIDE SEQUENCE [LARGE SCALE GENOMIC DNA]</scope>
    <source>
        <strain evidence="3 4">AH0650_Sm1</strain>
    </source>
</reference>
<dbReference type="AlphaFoldDB" id="A0A656VI60"/>
<gene>
    <name evidence="3" type="ORF">AB868_02256</name>
</gene>
<dbReference type="InterPro" id="IPR002110">
    <property type="entry name" value="Ankyrin_rpt"/>
</dbReference>
<dbReference type="EMBL" id="LFJS01000012">
    <property type="protein sequence ID" value="KMU51513.1"/>
    <property type="molecule type" value="Genomic_DNA"/>
</dbReference>
<dbReference type="PANTHER" id="PTHR24134:SF9">
    <property type="entry name" value="ANKYRIN REPEAT AND SOCS BOX PROTEIN 8"/>
    <property type="match status" value="1"/>
</dbReference>
<proteinExistence type="predicted"/>
<dbReference type="PROSITE" id="PS51257">
    <property type="entry name" value="PROKAR_LIPOPROTEIN"/>
    <property type="match status" value="1"/>
</dbReference>
<protein>
    <submittedName>
        <fullName evidence="3">Accessory protein</fullName>
    </submittedName>
</protein>
<evidence type="ECO:0000313" key="4">
    <source>
        <dbReference type="Proteomes" id="UP000037482"/>
    </source>
</evidence>